<reference evidence="1 2" key="1">
    <citation type="submission" date="2024-11" db="EMBL/GenBank/DDBJ databases">
        <title>A near-complete genome assembly of Cinchona calisaya.</title>
        <authorList>
            <person name="Lian D.C."/>
            <person name="Zhao X.W."/>
            <person name="Wei L."/>
        </authorList>
    </citation>
    <scope>NUCLEOTIDE SEQUENCE [LARGE SCALE GENOMIC DNA]</scope>
    <source>
        <tissue evidence="1">Nenye</tissue>
    </source>
</reference>
<dbReference type="AlphaFoldDB" id="A0ABD2ZHC1"/>
<dbReference type="PANTHER" id="PTHR36607:SF20">
    <property type="entry name" value="AMINOTRANSFERASE-LIKE PLANT MOBILE DOMAIN-CONTAINING PROTEIN"/>
    <property type="match status" value="1"/>
</dbReference>
<name>A0ABD2ZHC1_9GENT</name>
<sequence length="306" mass="34514">MPILASIYRGLNGIVNSSQLGNGCHAFRAHYVHVWLAQYFNTHQSNPPRQLDSTMAKFSKSSSIISFDKISVREHIMWGTNFAWHSTFFALGKQHIFTDDHNLSSFKFNYFMSLQSNRRGEHSEELPASVLEMLYQLYRSCTRIGTKFKPQLDEISDETPLIQRSRCLKEKFSSDGRSTLAGDCDSNKCWKHISSDRFPRDVANNPVELVLNMENLFTEGTTLDGPESNDNTILGPNQFELVARNLGKPSDLTPFSNAEKRLPLMPTTPILTQPVLCAPTTSSIFSVTTITSEQYHKVALGVGERI</sequence>
<dbReference type="Proteomes" id="UP001630127">
    <property type="component" value="Unassembled WGS sequence"/>
</dbReference>
<gene>
    <name evidence="1" type="ORF">ACH5RR_021377</name>
</gene>
<keyword evidence="2" id="KW-1185">Reference proteome</keyword>
<evidence type="ECO:0000313" key="1">
    <source>
        <dbReference type="EMBL" id="KAL3518788.1"/>
    </source>
</evidence>
<protein>
    <submittedName>
        <fullName evidence="1">Uncharacterized protein</fullName>
    </submittedName>
</protein>
<dbReference type="EMBL" id="JBJUIK010000009">
    <property type="protein sequence ID" value="KAL3518788.1"/>
    <property type="molecule type" value="Genomic_DNA"/>
</dbReference>
<proteinExistence type="predicted"/>
<organism evidence="1 2">
    <name type="scientific">Cinchona calisaya</name>
    <dbReference type="NCBI Taxonomy" id="153742"/>
    <lineage>
        <taxon>Eukaryota</taxon>
        <taxon>Viridiplantae</taxon>
        <taxon>Streptophyta</taxon>
        <taxon>Embryophyta</taxon>
        <taxon>Tracheophyta</taxon>
        <taxon>Spermatophyta</taxon>
        <taxon>Magnoliopsida</taxon>
        <taxon>eudicotyledons</taxon>
        <taxon>Gunneridae</taxon>
        <taxon>Pentapetalae</taxon>
        <taxon>asterids</taxon>
        <taxon>lamiids</taxon>
        <taxon>Gentianales</taxon>
        <taxon>Rubiaceae</taxon>
        <taxon>Cinchonoideae</taxon>
        <taxon>Cinchoneae</taxon>
        <taxon>Cinchona</taxon>
    </lineage>
</organism>
<accession>A0ABD2ZHC1</accession>
<dbReference type="PANTHER" id="PTHR36607">
    <property type="entry name" value="1,2-DIHYDROXY-3-KETO-5-METHYLTHIOPENTENE DIOXYGENASE 4"/>
    <property type="match status" value="1"/>
</dbReference>
<comment type="caution">
    <text evidence="1">The sequence shown here is derived from an EMBL/GenBank/DDBJ whole genome shotgun (WGS) entry which is preliminary data.</text>
</comment>
<evidence type="ECO:0000313" key="2">
    <source>
        <dbReference type="Proteomes" id="UP001630127"/>
    </source>
</evidence>